<dbReference type="InterPro" id="IPR010699">
    <property type="entry name" value="DUF1275"/>
</dbReference>
<dbReference type="PANTHER" id="PTHR37488">
    <property type="entry name" value="DUF1275 DOMAIN-CONTAINING PROTEIN"/>
    <property type="match status" value="1"/>
</dbReference>
<keyword evidence="3" id="KW-1185">Reference proteome</keyword>
<reference evidence="2 3" key="1">
    <citation type="journal article" date="2014" name="J. Microbiol.">
        <title>Diaminobutyricibacter tongyongensis gen. nov., sp. nov. and Homoserinibacter gongjuensis gen. nov., sp. nov. belong to the family Microbacteriaceae.</title>
        <authorList>
            <person name="Kim S.J."/>
            <person name="Ahn J.H."/>
            <person name="Weon H.Y."/>
            <person name="Hamada M."/>
            <person name="Suzuki K."/>
            <person name="Kwon S.W."/>
        </authorList>
    </citation>
    <scope>NUCLEOTIDE SEQUENCE [LARGE SCALE GENOMIC DNA]</scope>
    <source>
        <strain evidence="2 3">NBRC 108724</strain>
    </source>
</reference>
<dbReference type="AlphaFoldDB" id="A0A6L9XUG4"/>
<protein>
    <submittedName>
        <fullName evidence="2">DUF1275 domain-containing protein</fullName>
    </submittedName>
</protein>
<evidence type="ECO:0000313" key="3">
    <source>
        <dbReference type="Proteomes" id="UP000474967"/>
    </source>
</evidence>
<feature type="transmembrane region" description="Helical" evidence="1">
    <location>
        <begin position="12"/>
        <end position="37"/>
    </location>
</feature>
<feature type="transmembrane region" description="Helical" evidence="1">
    <location>
        <begin position="163"/>
        <end position="183"/>
    </location>
</feature>
<proteinExistence type="predicted"/>
<organism evidence="2 3">
    <name type="scientific">Leifsonia tongyongensis</name>
    <dbReference type="NCBI Taxonomy" id="1268043"/>
    <lineage>
        <taxon>Bacteria</taxon>
        <taxon>Bacillati</taxon>
        <taxon>Actinomycetota</taxon>
        <taxon>Actinomycetes</taxon>
        <taxon>Micrococcales</taxon>
        <taxon>Microbacteriaceae</taxon>
        <taxon>Leifsonia</taxon>
    </lineage>
</organism>
<keyword evidence="1" id="KW-1133">Transmembrane helix</keyword>
<evidence type="ECO:0000313" key="2">
    <source>
        <dbReference type="EMBL" id="NEN05023.1"/>
    </source>
</evidence>
<keyword evidence="1" id="KW-0472">Membrane</keyword>
<dbReference type="PANTHER" id="PTHR37488:SF2">
    <property type="entry name" value="DUF1275 DOMAIN-CONTAINING PROTEIN"/>
    <property type="match status" value="1"/>
</dbReference>
<feature type="transmembrane region" description="Helical" evidence="1">
    <location>
        <begin position="77"/>
        <end position="98"/>
    </location>
</feature>
<gene>
    <name evidence="2" type="ORF">G3T36_03980</name>
</gene>
<sequence>MLLTVVTGLVDAFSYIELGHVFVANMTGNVVFLAFALGGLPGFVWWASILAIITFSVGAFIGGRVQSTFGGHRGRHLLGSTTIQAVMFAASFVVALVAPRPYDNVWIAVLIALLGVGMGLQNATARALAVPDLTTTVLTLTITGISADSKAAGGTSSKIGRRFVSISSMFVGALIGVVLIRVGLAPWPIFAALLLLAVVVIVTAVSARSSAPWTEKK</sequence>
<dbReference type="EMBL" id="JAAGWY010000001">
    <property type="protein sequence ID" value="NEN05023.1"/>
    <property type="molecule type" value="Genomic_DNA"/>
</dbReference>
<feature type="transmembrane region" description="Helical" evidence="1">
    <location>
        <begin position="43"/>
        <end position="65"/>
    </location>
</feature>
<evidence type="ECO:0000256" key="1">
    <source>
        <dbReference type="SAM" id="Phobius"/>
    </source>
</evidence>
<feature type="transmembrane region" description="Helical" evidence="1">
    <location>
        <begin position="104"/>
        <end position="120"/>
    </location>
</feature>
<accession>A0A6L9XUG4</accession>
<dbReference type="Proteomes" id="UP000474967">
    <property type="component" value="Unassembled WGS sequence"/>
</dbReference>
<comment type="caution">
    <text evidence="2">The sequence shown here is derived from an EMBL/GenBank/DDBJ whole genome shotgun (WGS) entry which is preliminary data.</text>
</comment>
<dbReference type="Pfam" id="PF06912">
    <property type="entry name" value="DUF1275"/>
    <property type="match status" value="1"/>
</dbReference>
<keyword evidence="1" id="KW-0812">Transmembrane</keyword>
<feature type="transmembrane region" description="Helical" evidence="1">
    <location>
        <begin position="189"/>
        <end position="207"/>
    </location>
</feature>
<name>A0A6L9XUG4_9MICO</name>